<accession>A0A060JHL5</accession>
<dbReference type="OrthoDB" id="9780674at2"/>
<dbReference type="HOGENOM" id="CLU_062004_0_0_11"/>
<evidence type="ECO:0000313" key="1">
    <source>
        <dbReference type="EMBL" id="AIC48037.1"/>
    </source>
</evidence>
<dbReference type="Proteomes" id="UP000067708">
    <property type="component" value="Chromosome"/>
</dbReference>
<dbReference type="PANTHER" id="PTHR42110:SF1">
    <property type="entry name" value="L-ASPARAGINASE, PUTATIVE (AFU_ORTHOLOGUE AFUA_3G11890)-RELATED"/>
    <property type="match status" value="1"/>
</dbReference>
<gene>
    <name evidence="1" type="ORF">Rhola_00012440</name>
</gene>
<keyword evidence="2" id="KW-1185">Reference proteome</keyword>
<dbReference type="PANTHER" id="PTHR42110">
    <property type="entry name" value="L-ASPARAGINASE, PUTATIVE (AFU_ORTHOLOGUE AFUA_3G11890)-RELATED"/>
    <property type="match status" value="1"/>
</dbReference>
<dbReference type="InterPro" id="IPR010349">
    <property type="entry name" value="Asparaginase_II"/>
</dbReference>
<protein>
    <submittedName>
        <fullName evidence="1">L-asparaginase II</fullName>
    </submittedName>
</protein>
<sequence>MIDFEAGDLVPIANLVRNDLVESQHFGIACLVDPSGKLLAEHGNSKKLIYPRSAVKPLQAVAARRAGLRLAGAELAISAGSHHGTKAHTDLVLSILNSVGLGEEALQCPVAWPTNSAARAQATEETKACFNCSGKHAGFLAACVAAGWSTDSYLDPTHPLQKLIVEVFEEYSGEPVSHSTVDGCGAPLHAVSLLGLAKALGKFASEDSETAQAMMQNPWAVADAKSPDALIMQHGSSSKTGIVSKLGAEGVFIVANTDGFAAAVKVADGALRPAPLVAIKLFLDHGLMTQEVHDQLATQIAPEVLGGDNPVGYFAASI</sequence>
<dbReference type="STRING" id="529884.Rhola_00012440"/>
<proteinExistence type="predicted"/>
<dbReference type="AlphaFoldDB" id="A0A060JHL5"/>
<dbReference type="eggNOG" id="COG4448">
    <property type="taxonomic scope" value="Bacteria"/>
</dbReference>
<dbReference type="Pfam" id="PF06089">
    <property type="entry name" value="Asparaginase_II"/>
    <property type="match status" value="1"/>
</dbReference>
<dbReference type="RefSeq" id="WP_038503184.1">
    <property type="nucleotide sequence ID" value="NZ_CP007490.1"/>
</dbReference>
<evidence type="ECO:0000313" key="2">
    <source>
        <dbReference type="Proteomes" id="UP000067708"/>
    </source>
</evidence>
<organism evidence="1 2">
    <name type="scientific">Rhodoluna lacicola</name>
    <dbReference type="NCBI Taxonomy" id="529884"/>
    <lineage>
        <taxon>Bacteria</taxon>
        <taxon>Bacillati</taxon>
        <taxon>Actinomycetota</taxon>
        <taxon>Actinomycetes</taxon>
        <taxon>Micrococcales</taxon>
        <taxon>Microbacteriaceae</taxon>
        <taxon>Luna cluster</taxon>
        <taxon>Luna-1 subcluster</taxon>
        <taxon>Rhodoluna</taxon>
    </lineage>
</organism>
<dbReference type="KEGG" id="rla:Rhola_00012440"/>
<dbReference type="PATRIC" id="fig|529884.3.peg.1204"/>
<dbReference type="EMBL" id="CP007490">
    <property type="protein sequence ID" value="AIC48037.1"/>
    <property type="molecule type" value="Genomic_DNA"/>
</dbReference>
<reference evidence="1 2" key="1">
    <citation type="journal article" date="2014" name="Int. J. Syst. Evol. Microbiol.">
        <title>Rhodoluna lacicola gen. nov., sp. nov., a planktonic freshwater bacterium with stream-lined genome.</title>
        <authorList>
            <person name="Hahn M."/>
            <person name="Schmidt J."/>
            <person name="Taipale S.J."/>
            <person name="Doolittle W.F."/>
            <person name="Koll U."/>
        </authorList>
    </citation>
    <scope>NUCLEOTIDE SEQUENCE [LARGE SCALE GENOMIC DNA]</scope>
    <source>
        <strain evidence="1 2">MWH-Ta8</strain>
    </source>
</reference>
<name>A0A060JHL5_9MICO</name>